<proteinExistence type="predicted"/>
<feature type="compositionally biased region" description="Polar residues" evidence="1">
    <location>
        <begin position="31"/>
        <end position="40"/>
    </location>
</feature>
<protein>
    <submittedName>
        <fullName evidence="2">Uncharacterized protein</fullName>
    </submittedName>
</protein>
<feature type="region of interest" description="Disordered" evidence="1">
    <location>
        <begin position="15"/>
        <end position="46"/>
    </location>
</feature>
<evidence type="ECO:0000256" key="1">
    <source>
        <dbReference type="SAM" id="MobiDB-lite"/>
    </source>
</evidence>
<dbReference type="EMBL" id="HACA01004719">
    <property type="protein sequence ID" value="CDW22080.1"/>
    <property type="molecule type" value="Transcribed_RNA"/>
</dbReference>
<sequence length="46" mass="4993">MRSGSFTPVCLESYQKSGGKEPCKGGDAIFDNSSKRNPSPSMEDYC</sequence>
<dbReference type="AlphaFoldDB" id="A0A0K2T8E7"/>
<evidence type="ECO:0000313" key="2">
    <source>
        <dbReference type="EMBL" id="CDW22080.1"/>
    </source>
</evidence>
<accession>A0A0K2T8E7</accession>
<reference evidence="2" key="1">
    <citation type="submission" date="2014-05" db="EMBL/GenBank/DDBJ databases">
        <authorList>
            <person name="Chronopoulou M."/>
        </authorList>
    </citation>
    <scope>NUCLEOTIDE SEQUENCE</scope>
    <source>
        <tissue evidence="2">Whole organism</tissue>
    </source>
</reference>
<name>A0A0K2T8E7_LEPSM</name>
<organism evidence="2">
    <name type="scientific">Lepeophtheirus salmonis</name>
    <name type="common">Salmon louse</name>
    <name type="synonym">Caligus salmonis</name>
    <dbReference type="NCBI Taxonomy" id="72036"/>
    <lineage>
        <taxon>Eukaryota</taxon>
        <taxon>Metazoa</taxon>
        <taxon>Ecdysozoa</taxon>
        <taxon>Arthropoda</taxon>
        <taxon>Crustacea</taxon>
        <taxon>Multicrustacea</taxon>
        <taxon>Hexanauplia</taxon>
        <taxon>Copepoda</taxon>
        <taxon>Siphonostomatoida</taxon>
        <taxon>Caligidae</taxon>
        <taxon>Lepeophtheirus</taxon>
    </lineage>
</organism>